<dbReference type="HOGENOM" id="CLU_1523652_0_0_1"/>
<sequence length="194" mass="21904">MKVQHAISEALGDVGAMLDEVVGKLKELGIDLEELAPDHVCYRCSSTVEYQDVCAMLSQQGVLLIESMIGGRPISTFQLHGALEYDGWRIGCIEVPCPKEGRAYKSGWEHVEFVVCKEGEHKGNEQLLLWKEKYPHVPWDLRALGKEVNPDISLQVSEQHSCKFHQCPLDRVIEKEKEQKLFVPVPPGYFSQLS</sequence>
<dbReference type="RefSeq" id="XP_005823034.1">
    <property type="nucleotide sequence ID" value="XM_005822977.1"/>
</dbReference>
<dbReference type="EnsemblProtists" id="EKX36054">
    <property type="protein sequence ID" value="EKX36054"/>
    <property type="gene ID" value="GUITHDRAFT_79169"/>
</dbReference>
<dbReference type="PaxDb" id="55529-EKX36054"/>
<dbReference type="Gene3D" id="3.10.180.10">
    <property type="entry name" value="2,3-Dihydroxybiphenyl 1,2-Dioxygenase, domain 1"/>
    <property type="match status" value="1"/>
</dbReference>
<name>L1IJE9_GUITC</name>
<dbReference type="InterPro" id="IPR029068">
    <property type="entry name" value="Glyas_Bleomycin-R_OHBP_Dase"/>
</dbReference>
<reference evidence="3" key="2">
    <citation type="submission" date="2012-11" db="EMBL/GenBank/DDBJ databases">
        <authorList>
            <person name="Kuo A."/>
            <person name="Curtis B.A."/>
            <person name="Tanifuji G."/>
            <person name="Burki F."/>
            <person name="Gruber A."/>
            <person name="Irimia M."/>
            <person name="Maruyama S."/>
            <person name="Arias M.C."/>
            <person name="Ball S.G."/>
            <person name="Gile G.H."/>
            <person name="Hirakawa Y."/>
            <person name="Hopkins J.F."/>
            <person name="Rensing S.A."/>
            <person name="Schmutz J."/>
            <person name="Symeonidi A."/>
            <person name="Elias M."/>
            <person name="Eveleigh R.J."/>
            <person name="Herman E.K."/>
            <person name="Klute M.J."/>
            <person name="Nakayama T."/>
            <person name="Obornik M."/>
            <person name="Reyes-Prieto A."/>
            <person name="Armbrust E.V."/>
            <person name="Aves S.J."/>
            <person name="Beiko R.G."/>
            <person name="Coutinho P."/>
            <person name="Dacks J.B."/>
            <person name="Durnford D.G."/>
            <person name="Fast N.M."/>
            <person name="Green B.R."/>
            <person name="Grisdale C."/>
            <person name="Hempe F."/>
            <person name="Henrissat B."/>
            <person name="Hoppner M.P."/>
            <person name="Ishida K.-I."/>
            <person name="Kim E."/>
            <person name="Koreny L."/>
            <person name="Kroth P.G."/>
            <person name="Liu Y."/>
            <person name="Malik S.-B."/>
            <person name="Maier U.G."/>
            <person name="McRose D."/>
            <person name="Mock T."/>
            <person name="Neilson J.A."/>
            <person name="Onodera N.T."/>
            <person name="Poole A.M."/>
            <person name="Pritham E.J."/>
            <person name="Richards T.A."/>
            <person name="Rocap G."/>
            <person name="Roy S.W."/>
            <person name="Sarai C."/>
            <person name="Schaack S."/>
            <person name="Shirato S."/>
            <person name="Slamovits C.H."/>
            <person name="Spencer D.F."/>
            <person name="Suzuki S."/>
            <person name="Worden A.Z."/>
            <person name="Zauner S."/>
            <person name="Barry K."/>
            <person name="Bell C."/>
            <person name="Bharti A.K."/>
            <person name="Crow J.A."/>
            <person name="Grimwood J."/>
            <person name="Kramer R."/>
            <person name="Lindquist E."/>
            <person name="Lucas S."/>
            <person name="Salamov A."/>
            <person name="McFadden G.I."/>
            <person name="Lane C.E."/>
            <person name="Keeling P.J."/>
            <person name="Gray M.W."/>
            <person name="Grigoriev I.V."/>
            <person name="Archibald J.M."/>
        </authorList>
    </citation>
    <scope>NUCLEOTIDE SEQUENCE</scope>
    <source>
        <strain evidence="3">CCMP2712</strain>
    </source>
</reference>
<proteinExistence type="predicted"/>
<keyword evidence="3" id="KW-1185">Reference proteome</keyword>
<dbReference type="Proteomes" id="UP000011087">
    <property type="component" value="Unassembled WGS sequence"/>
</dbReference>
<evidence type="ECO:0000313" key="2">
    <source>
        <dbReference type="EnsemblProtists" id="EKX36054"/>
    </source>
</evidence>
<reference evidence="2" key="3">
    <citation type="submission" date="2016-03" db="UniProtKB">
        <authorList>
            <consortium name="EnsemblProtists"/>
        </authorList>
    </citation>
    <scope>IDENTIFICATION</scope>
</reference>
<dbReference type="AlphaFoldDB" id="L1IJE9"/>
<accession>L1IJE9</accession>
<dbReference type="InterPro" id="IPR010393">
    <property type="entry name" value="DUF991_YecM-like"/>
</dbReference>
<dbReference type="PANTHER" id="PTHR37519:SF1">
    <property type="entry name" value="DIHYDROXYBIPHENYL DIOXYGENASE DOMAIN-CONTAINING PROTEIN"/>
    <property type="match status" value="1"/>
</dbReference>
<gene>
    <name evidence="1" type="ORF">GUITHDRAFT_79169</name>
</gene>
<dbReference type="PANTHER" id="PTHR37519">
    <property type="match status" value="1"/>
</dbReference>
<dbReference type="GeneID" id="17292750"/>
<dbReference type="OMA" id="ISVKFHH"/>
<dbReference type="KEGG" id="gtt:GUITHDRAFT_79169"/>
<protein>
    <submittedName>
        <fullName evidence="1 2">Uncharacterized protein</fullName>
    </submittedName>
</protein>
<dbReference type="OrthoDB" id="17928at2759"/>
<dbReference type="Pfam" id="PF06185">
    <property type="entry name" value="YecM"/>
    <property type="match status" value="1"/>
</dbReference>
<dbReference type="SUPFAM" id="SSF54593">
    <property type="entry name" value="Glyoxalase/Bleomycin resistance protein/Dihydroxybiphenyl dioxygenase"/>
    <property type="match status" value="1"/>
</dbReference>
<organism evidence="1">
    <name type="scientific">Guillardia theta (strain CCMP2712)</name>
    <name type="common">Cryptophyte</name>
    <dbReference type="NCBI Taxonomy" id="905079"/>
    <lineage>
        <taxon>Eukaryota</taxon>
        <taxon>Cryptophyceae</taxon>
        <taxon>Pyrenomonadales</taxon>
        <taxon>Geminigeraceae</taxon>
        <taxon>Guillardia</taxon>
    </lineage>
</organism>
<dbReference type="EMBL" id="JH993080">
    <property type="protein sequence ID" value="EKX36054.1"/>
    <property type="molecule type" value="Genomic_DNA"/>
</dbReference>
<dbReference type="eggNOG" id="ENOG502S7SY">
    <property type="taxonomic scope" value="Eukaryota"/>
</dbReference>
<reference evidence="1 3" key="1">
    <citation type="journal article" date="2012" name="Nature">
        <title>Algal genomes reveal evolutionary mosaicism and the fate of nucleomorphs.</title>
        <authorList>
            <consortium name="DOE Joint Genome Institute"/>
            <person name="Curtis B.A."/>
            <person name="Tanifuji G."/>
            <person name="Burki F."/>
            <person name="Gruber A."/>
            <person name="Irimia M."/>
            <person name="Maruyama S."/>
            <person name="Arias M.C."/>
            <person name="Ball S.G."/>
            <person name="Gile G.H."/>
            <person name="Hirakawa Y."/>
            <person name="Hopkins J.F."/>
            <person name="Kuo A."/>
            <person name="Rensing S.A."/>
            <person name="Schmutz J."/>
            <person name="Symeonidi A."/>
            <person name="Elias M."/>
            <person name="Eveleigh R.J."/>
            <person name="Herman E.K."/>
            <person name="Klute M.J."/>
            <person name="Nakayama T."/>
            <person name="Obornik M."/>
            <person name="Reyes-Prieto A."/>
            <person name="Armbrust E.V."/>
            <person name="Aves S.J."/>
            <person name="Beiko R.G."/>
            <person name="Coutinho P."/>
            <person name="Dacks J.B."/>
            <person name="Durnford D.G."/>
            <person name="Fast N.M."/>
            <person name="Green B.R."/>
            <person name="Grisdale C.J."/>
            <person name="Hempel F."/>
            <person name="Henrissat B."/>
            <person name="Hoppner M.P."/>
            <person name="Ishida K."/>
            <person name="Kim E."/>
            <person name="Koreny L."/>
            <person name="Kroth P.G."/>
            <person name="Liu Y."/>
            <person name="Malik S.B."/>
            <person name="Maier U.G."/>
            <person name="McRose D."/>
            <person name="Mock T."/>
            <person name="Neilson J.A."/>
            <person name="Onodera N.T."/>
            <person name="Poole A.M."/>
            <person name="Pritham E.J."/>
            <person name="Richards T.A."/>
            <person name="Rocap G."/>
            <person name="Roy S.W."/>
            <person name="Sarai C."/>
            <person name="Schaack S."/>
            <person name="Shirato S."/>
            <person name="Slamovits C.H."/>
            <person name="Spencer D.F."/>
            <person name="Suzuki S."/>
            <person name="Worden A.Z."/>
            <person name="Zauner S."/>
            <person name="Barry K."/>
            <person name="Bell C."/>
            <person name="Bharti A.K."/>
            <person name="Crow J.A."/>
            <person name="Grimwood J."/>
            <person name="Kramer R."/>
            <person name="Lindquist E."/>
            <person name="Lucas S."/>
            <person name="Salamov A."/>
            <person name="McFadden G.I."/>
            <person name="Lane C.E."/>
            <person name="Keeling P.J."/>
            <person name="Gray M.W."/>
            <person name="Grigoriev I.V."/>
            <person name="Archibald J.M."/>
        </authorList>
    </citation>
    <scope>NUCLEOTIDE SEQUENCE</scope>
    <source>
        <strain evidence="1 3">CCMP2712</strain>
    </source>
</reference>
<evidence type="ECO:0000313" key="3">
    <source>
        <dbReference type="Proteomes" id="UP000011087"/>
    </source>
</evidence>
<evidence type="ECO:0000313" key="1">
    <source>
        <dbReference type="EMBL" id="EKX36054.1"/>
    </source>
</evidence>